<organism evidence="2">
    <name type="scientific">hydrothermal vent metagenome</name>
    <dbReference type="NCBI Taxonomy" id="652676"/>
    <lineage>
        <taxon>unclassified sequences</taxon>
        <taxon>metagenomes</taxon>
        <taxon>ecological metagenomes</taxon>
    </lineage>
</organism>
<dbReference type="EMBL" id="UOEQ01000271">
    <property type="protein sequence ID" value="VAW20384.1"/>
    <property type="molecule type" value="Genomic_DNA"/>
</dbReference>
<accession>A0A3B0UJH5</accession>
<dbReference type="Gene3D" id="3.90.79.10">
    <property type="entry name" value="Nucleoside Triphosphate Pyrophosphohydrolase"/>
    <property type="match status" value="1"/>
</dbReference>
<dbReference type="AlphaFoldDB" id="A0A3B0UJH5"/>
<name>A0A3B0UJH5_9ZZZZ</name>
<dbReference type="PROSITE" id="PS51462">
    <property type="entry name" value="NUDIX"/>
    <property type="match status" value="1"/>
</dbReference>
<reference evidence="2" key="1">
    <citation type="submission" date="2018-06" db="EMBL/GenBank/DDBJ databases">
        <authorList>
            <person name="Zhirakovskaya E."/>
        </authorList>
    </citation>
    <scope>NUCLEOTIDE SEQUENCE</scope>
</reference>
<feature type="domain" description="Nudix hydrolase" evidence="1">
    <location>
        <begin position="1"/>
        <end position="100"/>
    </location>
</feature>
<protein>
    <recommendedName>
        <fullName evidence="1">Nudix hydrolase domain-containing protein</fullName>
    </recommendedName>
</protein>
<proteinExistence type="predicted"/>
<dbReference type="InterPro" id="IPR015797">
    <property type="entry name" value="NUDIX_hydrolase-like_dom_sf"/>
</dbReference>
<gene>
    <name evidence="2" type="ORF">MNBD_ALPHA11-2101</name>
</gene>
<evidence type="ECO:0000259" key="1">
    <source>
        <dbReference type="PROSITE" id="PS51462"/>
    </source>
</evidence>
<dbReference type="SUPFAM" id="SSF55811">
    <property type="entry name" value="Nudix"/>
    <property type="match status" value="1"/>
</dbReference>
<sequence>MLPGGKIEDGESSLQALSRELSEELSVDLSANSFEKLGSFRDVAANETGFEVIADVFVTNFDGRVDSKAEIEELLWFDPKLPGSVRLAPLLQNHVLPALKSYLNHTGVVQ</sequence>
<dbReference type="CDD" id="cd04690">
    <property type="entry name" value="NUDIX_Hydrolase"/>
    <property type="match status" value="1"/>
</dbReference>
<dbReference type="Pfam" id="PF00293">
    <property type="entry name" value="NUDIX"/>
    <property type="match status" value="1"/>
</dbReference>
<evidence type="ECO:0000313" key="2">
    <source>
        <dbReference type="EMBL" id="VAW20384.1"/>
    </source>
</evidence>
<dbReference type="InterPro" id="IPR000086">
    <property type="entry name" value="NUDIX_hydrolase_dom"/>
</dbReference>